<feature type="region of interest" description="Disordered" evidence="1">
    <location>
        <begin position="1"/>
        <end position="97"/>
    </location>
</feature>
<name>F2E9D9_HORVV</name>
<evidence type="ECO:0000313" key="2">
    <source>
        <dbReference type="EMBL" id="BAK03961.1"/>
    </source>
</evidence>
<protein>
    <submittedName>
        <fullName evidence="2">Predicted protein</fullName>
    </submittedName>
</protein>
<feature type="compositionally biased region" description="Low complexity" evidence="1">
    <location>
        <begin position="86"/>
        <end position="97"/>
    </location>
</feature>
<accession>F2E9D9</accession>
<feature type="compositionally biased region" description="Low complexity" evidence="1">
    <location>
        <begin position="53"/>
        <end position="76"/>
    </location>
</feature>
<feature type="compositionally biased region" description="Basic residues" evidence="1">
    <location>
        <begin position="10"/>
        <end position="20"/>
    </location>
</feature>
<organism evidence="2">
    <name type="scientific">Hordeum vulgare subsp. vulgare</name>
    <name type="common">Domesticated barley</name>
    <dbReference type="NCBI Taxonomy" id="112509"/>
    <lineage>
        <taxon>Eukaryota</taxon>
        <taxon>Viridiplantae</taxon>
        <taxon>Streptophyta</taxon>
        <taxon>Embryophyta</taxon>
        <taxon>Tracheophyta</taxon>
        <taxon>Spermatophyta</taxon>
        <taxon>Magnoliopsida</taxon>
        <taxon>Liliopsida</taxon>
        <taxon>Poales</taxon>
        <taxon>Poaceae</taxon>
        <taxon>BOP clade</taxon>
        <taxon>Pooideae</taxon>
        <taxon>Triticodae</taxon>
        <taxon>Triticeae</taxon>
        <taxon>Hordeinae</taxon>
        <taxon>Hordeum</taxon>
    </lineage>
</organism>
<feature type="compositionally biased region" description="Basic residues" evidence="1">
    <location>
        <begin position="43"/>
        <end position="52"/>
    </location>
</feature>
<proteinExistence type="evidence at transcript level"/>
<sequence length="172" mass="18614">MAAPRLQRLLLRRIPHGRRPPSRDPIPRTYSPAGAHRAMAAPRLHRLLRRRTASNASRTASGPPAGSGPTTSSPAPVLTVPFPPRASIASSSAGPSTAATSRLAPVLTAPWPPVHHRALSDVCRSSPERSDADRARFRRCCRRCSTAVIIGQEPGFIHVFPRATEPHLLHCF</sequence>
<evidence type="ECO:0000256" key="1">
    <source>
        <dbReference type="SAM" id="MobiDB-lite"/>
    </source>
</evidence>
<reference evidence="2" key="1">
    <citation type="journal article" date="2011" name="Plant Physiol.">
        <title>Comprehensive sequence analysis of 24,783 barley full-length cDNAs derived from 12 clone libraries.</title>
        <authorList>
            <person name="Matsumoto T."/>
            <person name="Tanaka T."/>
            <person name="Sakai H."/>
            <person name="Amano N."/>
            <person name="Kanamori H."/>
            <person name="Kurita K."/>
            <person name="Kikuta A."/>
            <person name="Kamiya K."/>
            <person name="Yamamoto M."/>
            <person name="Ikawa H."/>
            <person name="Fujii N."/>
            <person name="Hori K."/>
            <person name="Itoh T."/>
            <person name="Sato K."/>
        </authorList>
    </citation>
    <scope>NUCLEOTIDE SEQUENCE</scope>
    <source>
        <tissue evidence="2">Flower</tissue>
    </source>
</reference>
<dbReference type="EMBL" id="AK372764">
    <property type="protein sequence ID" value="BAK03961.1"/>
    <property type="molecule type" value="mRNA"/>
</dbReference>
<dbReference type="AlphaFoldDB" id="F2E9D9"/>